<sequence length="129" mass="14007">MGFPLRLKVISTSAGHRRVVSLPTTAQLVLMAFGDLVAVKLVVVGMVKRNLTYWEAKERHSDNHLSSFHRAVVVGDYHGRSSVTHCAVASNGVCARGPQRGEELTLHLQSGYVSIHEAETVALVTDTTT</sequence>
<proteinExistence type="predicted"/>
<accession>A0A7S1TCZ6</accession>
<gene>
    <name evidence="1" type="ORF">CCAE0312_LOCUS4927</name>
</gene>
<dbReference type="AlphaFoldDB" id="A0A7S1TCZ6"/>
<protein>
    <submittedName>
        <fullName evidence="1">Uncharacterized protein</fullName>
    </submittedName>
</protein>
<organism evidence="1">
    <name type="scientific">Compsopogon caeruleus</name>
    <dbReference type="NCBI Taxonomy" id="31354"/>
    <lineage>
        <taxon>Eukaryota</taxon>
        <taxon>Rhodophyta</taxon>
        <taxon>Compsopogonophyceae</taxon>
        <taxon>Compsopogonales</taxon>
        <taxon>Compsopogonaceae</taxon>
        <taxon>Compsopogon</taxon>
    </lineage>
</organism>
<reference evidence="1" key="1">
    <citation type="submission" date="2021-01" db="EMBL/GenBank/DDBJ databases">
        <authorList>
            <person name="Corre E."/>
            <person name="Pelletier E."/>
            <person name="Niang G."/>
            <person name="Scheremetjew M."/>
            <person name="Finn R."/>
            <person name="Kale V."/>
            <person name="Holt S."/>
            <person name="Cochrane G."/>
            <person name="Meng A."/>
            <person name="Brown T."/>
            <person name="Cohen L."/>
        </authorList>
    </citation>
    <scope>NUCLEOTIDE SEQUENCE</scope>
    <source>
        <strain evidence="1">SAG 36.94</strain>
    </source>
</reference>
<dbReference type="EMBL" id="HBGH01008984">
    <property type="protein sequence ID" value="CAD9232842.1"/>
    <property type="molecule type" value="Transcribed_RNA"/>
</dbReference>
<evidence type="ECO:0000313" key="1">
    <source>
        <dbReference type="EMBL" id="CAD9232842.1"/>
    </source>
</evidence>
<name>A0A7S1TCZ6_9RHOD</name>